<sequence length="616" mass="71737">MGISLDINNINVVYQSSSVDRETIGLLVPSLSGPSFPKKFDTFEDFYDAFEDGSSAKLTKFRYLFDMGYSVAAKRVSKNPELRGSVVISDDRQFPSAHGAKFDDNYPPLIRFSRNEFIGSIKRNDNFTNHFIVRLPKEDSWSEEKPYYLTLPYIDRATGETRQALFVRNITIGGRTTQALYYYDLDINYFHLGEETTLLGRDFGNTSDGGAVFTNYLNDGFTDTKYRFRKEVINGVPYLYIYINQYLPILKPNLSRAEFTEDEKLEVYVSNIESEKYHTDLIHNPESRLFYIYTKNEDGNYGRNTSFRFTCKDGHGVLKIFRRGAMVESFQYEEDYHGFLEKVNLDSKYVSLYTHELISDHEDARDERLNIHTANIDIYDDLSTPYKDEYIGDNPDDYIPFLDDFFEDDVDVDAFLYDLPLNSKVEAKLIDLAEKRDLLVLANYKLIEPSDEAAMKMLTTYGEFLFNNKTEVPAPYLYLVKMKEYYVGDVSLRSSIREISNPTNFRNVNTISFDGLRYYINYINGFGNKSFLEITRKRIHRRLYRLKDCLGTTLDDIAKKAEEVISKLRDDIQILDSISMVSLRRDNSEAKIVIEYKFPELRPEKFELNITLNILE</sequence>
<proteinExistence type="predicted"/>
<organism evidence="1">
    <name type="scientific">Siphoviridae sp. ctDOT22</name>
    <dbReference type="NCBI Taxonomy" id="2827812"/>
    <lineage>
        <taxon>Viruses</taxon>
        <taxon>Duplodnaviria</taxon>
        <taxon>Heunggongvirae</taxon>
        <taxon>Uroviricota</taxon>
        <taxon>Caudoviricetes</taxon>
    </lineage>
</organism>
<evidence type="ECO:0000313" key="1">
    <source>
        <dbReference type="EMBL" id="DAF55070.1"/>
    </source>
</evidence>
<protein>
    <submittedName>
        <fullName evidence="1">Uncharacterized protein</fullName>
    </submittedName>
</protein>
<reference evidence="1" key="1">
    <citation type="journal article" date="2021" name="Proc. Natl. Acad. Sci. U.S.A.">
        <title>A Catalog of Tens of Thousands of Viruses from Human Metagenomes Reveals Hidden Associations with Chronic Diseases.</title>
        <authorList>
            <person name="Tisza M.J."/>
            <person name="Buck C.B."/>
        </authorList>
    </citation>
    <scope>NUCLEOTIDE SEQUENCE</scope>
    <source>
        <strain evidence="1">CtDOT22</strain>
    </source>
</reference>
<name>A0A8S5SVT3_9CAUD</name>
<dbReference type="EMBL" id="BK032686">
    <property type="protein sequence ID" value="DAF55070.1"/>
    <property type="molecule type" value="Genomic_DNA"/>
</dbReference>
<accession>A0A8S5SVT3</accession>